<keyword evidence="2" id="KW-1185">Reference proteome</keyword>
<proteinExistence type="predicted"/>
<dbReference type="Proteomes" id="UP000215145">
    <property type="component" value="Unassembled WGS sequence"/>
</dbReference>
<gene>
    <name evidence="1" type="ORF">CGZ75_12275</name>
</gene>
<comment type="caution">
    <text evidence="1">The sequence shown here is derived from an EMBL/GenBank/DDBJ whole genome shotgun (WGS) entry which is preliminary data.</text>
</comment>
<organism evidence="1 2">
    <name type="scientific">Paenibacillus herberti</name>
    <dbReference type="NCBI Taxonomy" id="1619309"/>
    <lineage>
        <taxon>Bacteria</taxon>
        <taxon>Bacillati</taxon>
        <taxon>Bacillota</taxon>
        <taxon>Bacilli</taxon>
        <taxon>Bacillales</taxon>
        <taxon>Paenibacillaceae</taxon>
        <taxon>Paenibacillus</taxon>
    </lineage>
</organism>
<dbReference type="AlphaFoldDB" id="A0A229P504"/>
<dbReference type="EMBL" id="NMUQ01000001">
    <property type="protein sequence ID" value="OXM17342.1"/>
    <property type="molecule type" value="Genomic_DNA"/>
</dbReference>
<evidence type="ECO:0000313" key="1">
    <source>
        <dbReference type="EMBL" id="OXM17342.1"/>
    </source>
</evidence>
<protein>
    <submittedName>
        <fullName evidence="1">Uncharacterized protein</fullName>
    </submittedName>
</protein>
<reference evidence="1 2" key="1">
    <citation type="submission" date="2017-07" db="EMBL/GenBank/DDBJ databases">
        <title>Paenibacillus herberti R33 genome sequencing and assembly.</title>
        <authorList>
            <person name="Su W."/>
        </authorList>
    </citation>
    <scope>NUCLEOTIDE SEQUENCE [LARGE SCALE GENOMIC DNA]</scope>
    <source>
        <strain evidence="1 2">R33</strain>
    </source>
</reference>
<sequence length="70" mass="8661">MFEPKLDEFGRPMCRSGVAEWIWAFYRSDPRRFKEEVKKHFELGYPNYTVRSANYEQRVIWLQENRSDRL</sequence>
<evidence type="ECO:0000313" key="2">
    <source>
        <dbReference type="Proteomes" id="UP000215145"/>
    </source>
</evidence>
<name>A0A229P504_9BACL</name>
<dbReference type="OrthoDB" id="2629395at2"/>
<accession>A0A229P504</accession>